<reference evidence="4" key="1">
    <citation type="submission" date="2016-01" db="EMBL/GenBank/DDBJ databases">
        <title>Complete genome sequence of Microbulbifer sp. CCB-MM1, a halophile isolated from Matang Mangrove Forest, Perak.</title>
        <authorList>
            <person name="Moh T.H."/>
            <person name="Dinesh B."/>
            <person name="Lau N.-S."/>
            <person name="Go F."/>
            <person name="Alexander Chong S.-C."/>
        </authorList>
    </citation>
    <scope>NUCLEOTIDE SEQUENCE [LARGE SCALE GENOMIC DNA]</scope>
    <source>
        <strain evidence="4">CCB-MM1</strain>
    </source>
</reference>
<dbReference type="PANTHER" id="PTHR22642:SF21">
    <property type="entry name" value="PERIPLASMIC PROTEIN"/>
    <property type="match status" value="1"/>
</dbReference>
<dbReference type="OrthoDB" id="5734927at2"/>
<dbReference type="InterPro" id="IPR033932">
    <property type="entry name" value="YtcJ-like"/>
</dbReference>
<dbReference type="PANTHER" id="PTHR22642">
    <property type="entry name" value="IMIDAZOLONEPROPIONASE"/>
    <property type="match status" value="1"/>
</dbReference>
<evidence type="ECO:0000313" key="3">
    <source>
        <dbReference type="EMBL" id="AOS97931.1"/>
    </source>
</evidence>
<evidence type="ECO:0000313" key="4">
    <source>
        <dbReference type="Proteomes" id="UP000095672"/>
    </source>
</evidence>
<dbReference type="SUPFAM" id="SSF51338">
    <property type="entry name" value="Composite domain of metallo-dependent hydrolases"/>
    <property type="match status" value="1"/>
</dbReference>
<evidence type="ECO:0000256" key="1">
    <source>
        <dbReference type="SAM" id="SignalP"/>
    </source>
</evidence>
<protein>
    <submittedName>
        <fullName evidence="3">N-substituted formamide deformylase</fullName>
        <ecNumber evidence="3">3.5.1.91</ecNumber>
    </submittedName>
</protein>
<keyword evidence="4" id="KW-1185">Reference proteome</keyword>
<dbReference type="Gene3D" id="3.10.310.70">
    <property type="match status" value="1"/>
</dbReference>
<dbReference type="CDD" id="cd01300">
    <property type="entry name" value="YtcJ_like"/>
    <property type="match status" value="1"/>
</dbReference>
<dbReference type="RefSeq" id="WP_069947875.1">
    <property type="nucleotide sequence ID" value="NZ_CP014143.1"/>
</dbReference>
<keyword evidence="3" id="KW-0378">Hydrolase</keyword>
<dbReference type="InterPro" id="IPR013108">
    <property type="entry name" value="Amidohydro_3"/>
</dbReference>
<dbReference type="PATRIC" id="fig|1769779.3.peg.2524"/>
<dbReference type="InterPro" id="IPR011059">
    <property type="entry name" value="Metal-dep_hydrolase_composite"/>
</dbReference>
<dbReference type="GO" id="GO:0016810">
    <property type="term" value="F:hydrolase activity, acting on carbon-nitrogen (but not peptide) bonds"/>
    <property type="evidence" value="ECO:0007669"/>
    <property type="project" value="InterPro"/>
</dbReference>
<dbReference type="Pfam" id="PF07969">
    <property type="entry name" value="Amidohydro_3"/>
    <property type="match status" value="1"/>
</dbReference>
<dbReference type="AlphaFoldDB" id="A0A1C9W9U7"/>
<keyword evidence="1" id="KW-0732">Signal</keyword>
<dbReference type="SUPFAM" id="SSF51556">
    <property type="entry name" value="Metallo-dependent hydrolases"/>
    <property type="match status" value="1"/>
</dbReference>
<feature type="chain" id="PRO_5008895613" evidence="1">
    <location>
        <begin position="22"/>
        <end position="589"/>
    </location>
</feature>
<dbReference type="STRING" id="1769779.AUP74_02534"/>
<dbReference type="EC" id="3.5.1.91" evidence="3"/>
<organism evidence="3 4">
    <name type="scientific">Microbulbifer aggregans</name>
    <dbReference type="NCBI Taxonomy" id="1769779"/>
    <lineage>
        <taxon>Bacteria</taxon>
        <taxon>Pseudomonadati</taxon>
        <taxon>Pseudomonadota</taxon>
        <taxon>Gammaproteobacteria</taxon>
        <taxon>Cellvibrionales</taxon>
        <taxon>Microbulbiferaceae</taxon>
        <taxon>Microbulbifer</taxon>
    </lineage>
</organism>
<name>A0A1C9W9U7_9GAMM</name>
<dbReference type="EMBL" id="CP014143">
    <property type="protein sequence ID" value="AOS97931.1"/>
    <property type="molecule type" value="Genomic_DNA"/>
</dbReference>
<dbReference type="InterPro" id="IPR032466">
    <property type="entry name" value="Metal_Hydrolase"/>
</dbReference>
<dbReference type="Gene3D" id="3.20.20.140">
    <property type="entry name" value="Metal-dependent hydrolases"/>
    <property type="match status" value="1"/>
</dbReference>
<evidence type="ECO:0000259" key="2">
    <source>
        <dbReference type="Pfam" id="PF07969"/>
    </source>
</evidence>
<feature type="signal peptide" evidence="1">
    <location>
        <begin position="1"/>
        <end position="21"/>
    </location>
</feature>
<sequence length="589" mass="65090" precursor="true">MKALLRLLLALGMSCAIPALAAPDLIVTNAKVTSFSGGEDLTAFAVEDGVFTAVSKDAESLLADKDKNTKVIDAGGRRVIPGLNDSHLHVVRGGRFYNNETRWEGIDSLEEALALIREQAKRTPEGQWVRVVGGWTPYQFKEKRMPTVEELNEVAPDTPVFVLFLYSGGLLNNAGMQALGIDRDSVAPKGSRYERDADGNPTGRLIADPNPMILYRTIGALPPLSPAEQYNSSIQFYRHLLSLGETSAVDAGGGGHQFPEDYQASTKLAAEGELPMRVSAFLFPQKPGEELSQFKVWMADYHHDQNLDSERKNGYVIEGGGELLVWSASDYENFTSNRPDLKAQAEEELEQVVRLHLKNGWPFRIHATYNESIGRMLDVLETVNKTQPINKVRWAFDHAETVSDQNLERIKALGGGISVQARMAFAGEYFIDRYGKEAARRAPPMRKMLELGIPVGLGTDGTRVASFNPWVTYYWAVSGRTVGGTELYGPENRLDRRTALKLFTQGSAWFSGEEDSKGDIAPGMVADFAILDRDIFTVDERELLDTSAELTAVNGEIEYASDAYLEYRKPPLPALPDWSPVNLNPAAKR</sequence>
<accession>A0A1C9W9U7</accession>
<gene>
    <name evidence="3" type="primary">nfdA_3</name>
    <name evidence="3" type="ORF">AUP74_02534</name>
</gene>
<proteinExistence type="predicted"/>
<dbReference type="Gene3D" id="2.30.40.10">
    <property type="entry name" value="Urease, subunit C, domain 1"/>
    <property type="match status" value="1"/>
</dbReference>
<feature type="domain" description="Amidohydrolase 3" evidence="2">
    <location>
        <begin position="70"/>
        <end position="557"/>
    </location>
</feature>
<dbReference type="KEGG" id="micc:AUP74_02534"/>
<dbReference type="Proteomes" id="UP000095672">
    <property type="component" value="Chromosome"/>
</dbReference>